<dbReference type="Pfam" id="PF13302">
    <property type="entry name" value="Acetyltransf_3"/>
    <property type="match status" value="1"/>
</dbReference>
<dbReference type="Gene3D" id="3.40.630.30">
    <property type="match status" value="1"/>
</dbReference>
<evidence type="ECO:0000313" key="2">
    <source>
        <dbReference type="EMBL" id="OOR99573.1"/>
    </source>
</evidence>
<dbReference type="PANTHER" id="PTHR43441:SF11">
    <property type="entry name" value="RIBOSOMAL-PROTEIN-SERINE ACETYLTRANSFERASE"/>
    <property type="match status" value="1"/>
</dbReference>
<dbReference type="Proteomes" id="UP000190867">
    <property type="component" value="Unassembled WGS sequence"/>
</dbReference>
<accession>A0A1T0AT49</accession>
<dbReference type="GO" id="GO:1990189">
    <property type="term" value="F:protein N-terminal-serine acetyltransferase activity"/>
    <property type="evidence" value="ECO:0007669"/>
    <property type="project" value="TreeGrafter"/>
</dbReference>
<dbReference type="PANTHER" id="PTHR43441">
    <property type="entry name" value="RIBOSOMAL-PROTEIN-SERINE ACETYLTRANSFERASE"/>
    <property type="match status" value="1"/>
</dbReference>
<feature type="domain" description="N-acetyltransferase" evidence="1">
    <location>
        <begin position="26"/>
        <end position="174"/>
    </location>
</feature>
<dbReference type="InterPro" id="IPR016181">
    <property type="entry name" value="Acyl_CoA_acyltransferase"/>
</dbReference>
<name>A0A1T0AT49_9PAST</name>
<comment type="caution">
    <text evidence="2">The sequence shown here is derived from an EMBL/GenBank/DDBJ whole genome shotgun (WGS) entry which is preliminary data.</text>
</comment>
<reference evidence="2 3" key="1">
    <citation type="submission" date="2017-02" db="EMBL/GenBank/DDBJ databases">
        <title>Draft genome sequence of Haemophilus paracuniculus CCUG 43573 type strain.</title>
        <authorList>
            <person name="Engstrom-Jakobsson H."/>
            <person name="Salva-Serra F."/>
            <person name="Thorell K."/>
            <person name="Gonzales-Siles L."/>
            <person name="Karlsson R."/>
            <person name="Boulund F."/>
            <person name="Engstrand L."/>
            <person name="Kristiansson E."/>
            <person name="Moore E."/>
        </authorList>
    </citation>
    <scope>NUCLEOTIDE SEQUENCE [LARGE SCALE GENOMIC DNA]</scope>
    <source>
        <strain evidence="2 3">CCUG 43573</strain>
    </source>
</reference>
<gene>
    <name evidence="2" type="ORF">B0187_04475</name>
</gene>
<evidence type="ECO:0000313" key="3">
    <source>
        <dbReference type="Proteomes" id="UP000190867"/>
    </source>
</evidence>
<dbReference type="AlphaFoldDB" id="A0A1T0AT49"/>
<dbReference type="GO" id="GO:0005737">
    <property type="term" value="C:cytoplasm"/>
    <property type="evidence" value="ECO:0007669"/>
    <property type="project" value="TreeGrafter"/>
</dbReference>
<sequence length="179" mass="20704">MQTLPHTLTISPEITLEKVAIQHAPALFTQIDRHRDYLNHYVQWSRFTQSPKDTEDFLQRCEQGIAEGKAFVWTIFYQQQAVGTISFNAPIDWQNRTACFGYWLSPEAQGKGIVSQAIAILIQATKLHFDHYLLKCAVHNLKSNQVAQRCGFQFEQCLPQAEQIGEQWFDQNVYRLSTK</sequence>
<dbReference type="RefSeq" id="WP_078236668.1">
    <property type="nucleotide sequence ID" value="NZ_MUYA01000005.1"/>
</dbReference>
<proteinExistence type="predicted"/>
<organism evidence="2 3">
    <name type="scientific">Haemophilus paracuniculus</name>
    <dbReference type="NCBI Taxonomy" id="734"/>
    <lineage>
        <taxon>Bacteria</taxon>
        <taxon>Pseudomonadati</taxon>
        <taxon>Pseudomonadota</taxon>
        <taxon>Gammaproteobacteria</taxon>
        <taxon>Pasteurellales</taxon>
        <taxon>Pasteurellaceae</taxon>
        <taxon>Haemophilus</taxon>
    </lineage>
</organism>
<dbReference type="SUPFAM" id="SSF55729">
    <property type="entry name" value="Acyl-CoA N-acyltransferases (Nat)"/>
    <property type="match status" value="1"/>
</dbReference>
<dbReference type="PROSITE" id="PS51186">
    <property type="entry name" value="GNAT"/>
    <property type="match status" value="1"/>
</dbReference>
<dbReference type="STRING" id="734.B0187_04475"/>
<dbReference type="InterPro" id="IPR000182">
    <property type="entry name" value="GNAT_dom"/>
</dbReference>
<dbReference type="InterPro" id="IPR051908">
    <property type="entry name" value="Ribosomal_N-acetyltransferase"/>
</dbReference>
<dbReference type="OrthoDB" id="9784707at2"/>
<dbReference type="EMBL" id="MUYA01000005">
    <property type="protein sequence ID" value="OOR99573.1"/>
    <property type="molecule type" value="Genomic_DNA"/>
</dbReference>
<evidence type="ECO:0000259" key="1">
    <source>
        <dbReference type="PROSITE" id="PS51186"/>
    </source>
</evidence>
<keyword evidence="3" id="KW-1185">Reference proteome</keyword>
<dbReference type="GO" id="GO:0008999">
    <property type="term" value="F:protein-N-terminal-alanine acetyltransferase activity"/>
    <property type="evidence" value="ECO:0007669"/>
    <property type="project" value="TreeGrafter"/>
</dbReference>
<protein>
    <recommendedName>
        <fullName evidence="1">N-acetyltransferase domain-containing protein</fullName>
    </recommendedName>
</protein>